<evidence type="ECO:0000313" key="10">
    <source>
        <dbReference type="Proteomes" id="UP000267029"/>
    </source>
</evidence>
<dbReference type="Pfam" id="PF16878">
    <property type="entry name" value="SIX1_SD"/>
    <property type="match status" value="1"/>
</dbReference>
<keyword evidence="2" id="KW-0217">Developmental protein</keyword>
<sequence>MFAAAAGGSDSTSNTNTATTAAGSQYLTPPISGTSISSSYHPQYGYASNSCWFDAPAAYDQNSSTIIAYTDEQINCICDVLQQSGDYARLKQFIDSIGDLGATNESVLCAKATLAFSEGRFVDLYAILEGHTFSPAWHQRLQNLWLQAHYTEEERVKGRPLGAVAKYRVRRKFPLPRTIWDGEETSYCFKEKSRAILRDWYTHRNAYPSPREKRELSELTGLTTTQVSNWFKNRRQRDRASETQTSGNTFSPPAIPSGEERENDDEEGSLSSMKDVPVVPQDTSQLYYRPSSPLQPTSSASQCAPTWQPSKLLASGYWSPTAPPPPVVDMFFRPAFRQPQPPPPPPPSQPPFPPTPSAWSYEETCQYNPPYQPDLYADPNLYVQPAAGGGGTNWEQACDTRTEDVVVSGRFQLQLEVQARIRRGETGGGFFVPHKEGTGYHPNGPSYGASYGRMAHQQQPNTISPSPSSYIDSQYRQEEGQYVGN</sequence>
<reference evidence="9 10" key="1">
    <citation type="submission" date="2018-10" db="EMBL/GenBank/DDBJ databases">
        <authorList>
            <consortium name="Pathogen Informatics"/>
        </authorList>
    </citation>
    <scope>NUCLEOTIDE SEQUENCE [LARGE SCALE GENOMIC DNA]</scope>
</reference>
<dbReference type="STRING" id="53468.A0A0R3U1V0"/>
<feature type="region of interest" description="Disordered" evidence="7">
    <location>
        <begin position="332"/>
        <end position="364"/>
    </location>
</feature>
<dbReference type="PANTHER" id="PTHR10390">
    <property type="entry name" value="HOMEOBOX PROTEIN SIX"/>
    <property type="match status" value="1"/>
</dbReference>
<dbReference type="AlphaFoldDB" id="A0A0R3U1V0"/>
<evidence type="ECO:0000256" key="5">
    <source>
        <dbReference type="ARBA" id="ARBA00023242"/>
    </source>
</evidence>
<evidence type="ECO:0000313" key="9">
    <source>
        <dbReference type="EMBL" id="VDD74368.1"/>
    </source>
</evidence>
<gene>
    <name evidence="9" type="ORF">MCOS_LOCUS371</name>
</gene>
<dbReference type="GO" id="GO:0005634">
    <property type="term" value="C:nucleus"/>
    <property type="evidence" value="ECO:0007669"/>
    <property type="project" value="UniProtKB-SubCell"/>
</dbReference>
<dbReference type="Gene3D" id="1.10.10.60">
    <property type="entry name" value="Homeodomain-like"/>
    <property type="match status" value="1"/>
</dbReference>
<comment type="similarity">
    <text evidence="1">Belongs to the SIX/Sine oculis homeobox family.</text>
</comment>
<dbReference type="InterPro" id="IPR017970">
    <property type="entry name" value="Homeobox_CS"/>
</dbReference>
<accession>A0A0R3U1V0</accession>
<evidence type="ECO:0000256" key="2">
    <source>
        <dbReference type="ARBA" id="ARBA00022473"/>
    </source>
</evidence>
<evidence type="ECO:0000256" key="4">
    <source>
        <dbReference type="ARBA" id="ARBA00023155"/>
    </source>
</evidence>
<dbReference type="FunFam" id="1.10.10.60:FF:000063">
    <property type="entry name" value="SIX homeobox 2"/>
    <property type="match status" value="1"/>
</dbReference>
<dbReference type="CDD" id="cd00086">
    <property type="entry name" value="homeodomain"/>
    <property type="match status" value="1"/>
</dbReference>
<protein>
    <submittedName>
        <fullName evidence="11">Homeobox domain-containing protein</fullName>
    </submittedName>
</protein>
<organism evidence="9 10">
    <name type="scientific">Mesocestoides corti</name>
    <name type="common">Flatworm</name>
    <dbReference type="NCBI Taxonomy" id="53468"/>
    <lineage>
        <taxon>Eukaryota</taxon>
        <taxon>Metazoa</taxon>
        <taxon>Spiralia</taxon>
        <taxon>Lophotrochozoa</taxon>
        <taxon>Platyhelminthes</taxon>
        <taxon>Cestoda</taxon>
        <taxon>Eucestoda</taxon>
        <taxon>Cyclophyllidea</taxon>
        <taxon>Mesocestoididae</taxon>
        <taxon>Mesocestoides</taxon>
    </lineage>
</organism>
<feature type="compositionally biased region" description="Polar residues" evidence="7">
    <location>
        <begin position="456"/>
        <end position="474"/>
    </location>
</feature>
<evidence type="ECO:0000256" key="7">
    <source>
        <dbReference type="SAM" id="MobiDB-lite"/>
    </source>
</evidence>
<feature type="DNA-binding region" description="Homeobox" evidence="6">
    <location>
        <begin position="182"/>
        <end position="242"/>
    </location>
</feature>
<dbReference type="PANTHER" id="PTHR10390:SF61">
    <property type="entry name" value="HOMEOBOX PROTEIN SIX2"/>
    <property type="match status" value="1"/>
</dbReference>
<dbReference type="InterPro" id="IPR001356">
    <property type="entry name" value="HD"/>
</dbReference>
<evidence type="ECO:0000256" key="6">
    <source>
        <dbReference type="PROSITE-ProRule" id="PRU00108"/>
    </source>
</evidence>
<dbReference type="Pfam" id="PF05920">
    <property type="entry name" value="Homeobox_KN"/>
    <property type="match status" value="1"/>
</dbReference>
<dbReference type="PROSITE" id="PS50071">
    <property type="entry name" value="HOMEOBOX_2"/>
    <property type="match status" value="1"/>
</dbReference>
<evidence type="ECO:0000256" key="3">
    <source>
        <dbReference type="ARBA" id="ARBA00023125"/>
    </source>
</evidence>
<evidence type="ECO:0000259" key="8">
    <source>
        <dbReference type="PROSITE" id="PS50071"/>
    </source>
</evidence>
<keyword evidence="5 6" id="KW-0539">Nucleus</keyword>
<dbReference type="GO" id="GO:0000978">
    <property type="term" value="F:RNA polymerase II cis-regulatory region sequence-specific DNA binding"/>
    <property type="evidence" value="ECO:0007669"/>
    <property type="project" value="TreeGrafter"/>
</dbReference>
<feature type="compositionally biased region" description="Pro residues" evidence="7">
    <location>
        <begin position="339"/>
        <end position="356"/>
    </location>
</feature>
<dbReference type="InterPro" id="IPR008422">
    <property type="entry name" value="KN_HD"/>
</dbReference>
<dbReference type="PROSITE" id="PS00027">
    <property type="entry name" value="HOMEOBOX_1"/>
    <property type="match status" value="1"/>
</dbReference>
<feature type="compositionally biased region" description="Polar residues" evidence="7">
    <location>
        <begin position="242"/>
        <end position="251"/>
    </location>
</feature>
<proteinExistence type="inferred from homology"/>
<feature type="region of interest" description="Disordered" evidence="7">
    <location>
        <begin position="432"/>
        <end position="485"/>
    </location>
</feature>
<keyword evidence="4 6" id="KW-0371">Homeobox</keyword>
<dbReference type="OrthoDB" id="3501850at2759"/>
<dbReference type="InterPro" id="IPR031701">
    <property type="entry name" value="SIX1_SD"/>
</dbReference>
<dbReference type="SMART" id="SM00389">
    <property type="entry name" value="HOX"/>
    <property type="match status" value="1"/>
</dbReference>
<dbReference type="GO" id="GO:0000981">
    <property type="term" value="F:DNA-binding transcription factor activity, RNA polymerase II-specific"/>
    <property type="evidence" value="ECO:0007669"/>
    <property type="project" value="InterPro"/>
</dbReference>
<feature type="domain" description="Homeobox" evidence="8">
    <location>
        <begin position="180"/>
        <end position="241"/>
    </location>
</feature>
<evidence type="ECO:0000313" key="11">
    <source>
        <dbReference type="WBParaSite" id="MCU_002589-RA"/>
    </source>
</evidence>
<dbReference type="Proteomes" id="UP000267029">
    <property type="component" value="Unassembled WGS sequence"/>
</dbReference>
<dbReference type="GO" id="GO:0005667">
    <property type="term" value="C:transcription regulator complex"/>
    <property type="evidence" value="ECO:0007669"/>
    <property type="project" value="TreeGrafter"/>
</dbReference>
<dbReference type="InterPro" id="IPR009057">
    <property type="entry name" value="Homeodomain-like_sf"/>
</dbReference>
<name>A0A0R3U1V0_MESCO</name>
<feature type="region of interest" description="Disordered" evidence="7">
    <location>
        <begin position="228"/>
        <end position="278"/>
    </location>
</feature>
<dbReference type="WBParaSite" id="MCU_002589-RA">
    <property type="protein sequence ID" value="MCU_002589-RA"/>
    <property type="gene ID" value="MCU_002589"/>
</dbReference>
<comment type="subcellular location">
    <subcellularLocation>
        <location evidence="6">Nucleus</location>
    </subcellularLocation>
</comment>
<evidence type="ECO:0000256" key="1">
    <source>
        <dbReference type="ARBA" id="ARBA00008161"/>
    </source>
</evidence>
<dbReference type="SUPFAM" id="SSF46689">
    <property type="entry name" value="Homeodomain-like"/>
    <property type="match status" value="1"/>
</dbReference>
<dbReference type="EMBL" id="UXSR01000030">
    <property type="protein sequence ID" value="VDD74368.1"/>
    <property type="molecule type" value="Genomic_DNA"/>
</dbReference>
<keyword evidence="3 6" id="KW-0238">DNA-binding</keyword>
<keyword evidence="10" id="KW-1185">Reference proteome</keyword>
<reference evidence="11" key="2">
    <citation type="submission" date="2019-11" db="UniProtKB">
        <authorList>
            <consortium name="WormBaseParasite"/>
        </authorList>
    </citation>
    <scope>IDENTIFICATION</scope>
</reference>